<feature type="transmembrane region" description="Helical" evidence="10">
    <location>
        <begin position="709"/>
        <end position="735"/>
    </location>
</feature>
<keyword evidence="3" id="KW-0813">Transport</keyword>
<evidence type="ECO:0000256" key="4">
    <source>
        <dbReference type="ARBA" id="ARBA00022692"/>
    </source>
</evidence>
<keyword evidence="8 10" id="KW-0472">Membrane</keyword>
<comment type="caution">
    <text evidence="11">The sequence shown here is derived from an EMBL/GenBank/DDBJ whole genome shotgun (WGS) entry which is preliminary data.</text>
</comment>
<dbReference type="EMBL" id="JPOX01000054">
    <property type="protein sequence ID" value="KFX41743.1"/>
    <property type="molecule type" value="Genomic_DNA"/>
</dbReference>
<dbReference type="GO" id="GO:0035673">
    <property type="term" value="F:oligopeptide transmembrane transporter activity"/>
    <property type="evidence" value="ECO:0007669"/>
    <property type="project" value="InterPro"/>
</dbReference>
<feature type="compositionally biased region" description="Polar residues" evidence="9">
    <location>
        <begin position="31"/>
        <end position="43"/>
    </location>
</feature>
<evidence type="ECO:0000256" key="10">
    <source>
        <dbReference type="SAM" id="Phobius"/>
    </source>
</evidence>
<comment type="similarity">
    <text evidence="2">Belongs to the oligopeptide OPT transporter family.</text>
</comment>
<evidence type="ECO:0000256" key="5">
    <source>
        <dbReference type="ARBA" id="ARBA00022856"/>
    </source>
</evidence>
<dbReference type="GO" id="GO:0015031">
    <property type="term" value="P:protein transport"/>
    <property type="evidence" value="ECO:0007669"/>
    <property type="project" value="UniProtKB-KW"/>
</dbReference>
<dbReference type="AlphaFoldDB" id="A0A093X935"/>
<evidence type="ECO:0000313" key="11">
    <source>
        <dbReference type="EMBL" id="KFX41743.1"/>
    </source>
</evidence>
<dbReference type="InterPro" id="IPR004813">
    <property type="entry name" value="OPT"/>
</dbReference>
<feature type="transmembrane region" description="Helical" evidence="10">
    <location>
        <begin position="295"/>
        <end position="316"/>
    </location>
</feature>
<evidence type="ECO:0000256" key="6">
    <source>
        <dbReference type="ARBA" id="ARBA00022927"/>
    </source>
</evidence>
<dbReference type="InterPro" id="IPR004648">
    <property type="entry name" value="Oligpept_transpt"/>
</dbReference>
<keyword evidence="4 10" id="KW-0812">Transmembrane</keyword>
<name>A0A093X935_TALMA</name>
<organism evidence="11">
    <name type="scientific">Talaromyces marneffei PM1</name>
    <dbReference type="NCBI Taxonomy" id="1077442"/>
    <lineage>
        <taxon>Eukaryota</taxon>
        <taxon>Fungi</taxon>
        <taxon>Dikarya</taxon>
        <taxon>Ascomycota</taxon>
        <taxon>Pezizomycotina</taxon>
        <taxon>Eurotiomycetes</taxon>
        <taxon>Eurotiomycetidae</taxon>
        <taxon>Eurotiales</taxon>
        <taxon>Trichocomaceae</taxon>
        <taxon>Talaromyces</taxon>
        <taxon>Talaromyces sect. Talaromyces</taxon>
    </lineage>
</organism>
<dbReference type="PANTHER" id="PTHR22601">
    <property type="entry name" value="ISP4 LIKE PROTEIN"/>
    <property type="match status" value="1"/>
</dbReference>
<evidence type="ECO:0000256" key="1">
    <source>
        <dbReference type="ARBA" id="ARBA00004141"/>
    </source>
</evidence>
<feature type="transmembrane region" description="Helical" evidence="10">
    <location>
        <begin position="631"/>
        <end position="652"/>
    </location>
</feature>
<keyword evidence="7 10" id="KW-1133">Transmembrane helix</keyword>
<dbReference type="NCBIfam" id="TIGR00727">
    <property type="entry name" value="ISP4_OPT"/>
    <property type="match status" value="1"/>
</dbReference>
<keyword evidence="6" id="KW-0653">Protein transport</keyword>
<feature type="transmembrane region" description="Helical" evidence="10">
    <location>
        <begin position="158"/>
        <end position="181"/>
    </location>
</feature>
<feature type="transmembrane region" description="Helical" evidence="10">
    <location>
        <begin position="119"/>
        <end position="138"/>
    </location>
</feature>
<proteinExistence type="inferred from homology"/>
<keyword evidence="5" id="KW-0571">Peptide transport</keyword>
<reference key="1">
    <citation type="journal article" date="2014" name="PLoS Genet.">
        <title>Signature Gene Expression Reveals Novel Clues to the Molecular Mechanisms of Dimorphic Transition in Penicillium marneffei.</title>
        <authorList>
            <person name="Yang E."/>
            <person name="Wang G."/>
            <person name="Cai J."/>
            <person name="Woo P.C."/>
            <person name="Lau S.K."/>
            <person name="Yuen K.-Y."/>
            <person name="Chow W.-N."/>
            <person name="Lin X."/>
        </authorList>
    </citation>
    <scope>NUCLEOTIDE SEQUENCE [LARGE SCALE GENOMIC DNA]</scope>
    <source>
        <strain>PM1</strain>
    </source>
</reference>
<evidence type="ECO:0000256" key="9">
    <source>
        <dbReference type="SAM" id="MobiDB-lite"/>
    </source>
</evidence>
<reference evidence="11" key="2">
    <citation type="journal article" date="2014" name="PLoS Genet.">
        <title>Signature gene expression reveals novel clues to the molecular mechanisms of dimorphic transition in Penicillium marneffei.</title>
        <authorList>
            <person name="Yang E."/>
            <person name="Wang G."/>
            <person name="Cai J."/>
            <person name="Woo P.C."/>
            <person name="Lau S.K."/>
            <person name="Yuen K.-Y."/>
            <person name="Chow W.-N."/>
            <person name="Lin X."/>
        </authorList>
    </citation>
    <scope>NUCLEOTIDE SEQUENCE</scope>
    <source>
        <strain evidence="11">PM1</strain>
    </source>
</reference>
<evidence type="ECO:0000256" key="8">
    <source>
        <dbReference type="ARBA" id="ARBA00023136"/>
    </source>
</evidence>
<sequence>MDEKIALRSVVTSHRKEQDVRGTTDEEPTSHEATSPTDKNNPNSSSSSSDDMIIDDDEARKTLDYDANDSPYPEVRAVVPAKDDPTAPTNTVRMWVIGILFTIIGSLLNQLFSLRRPSLTISAFVGQLLAYPVGVAWARVMPIGILNPDRHFNLKEHALITIMANVSFGSASATQVIQAMVKFYNLGNNPGFGVLFTIATQLFGFGLAGLFQRWLVQPAAMIWPSVLSNSALLMALHSRTNALADGWTISRRKFFLIVFSAGFAWYFLPGFLFKALSYFSFICWIVPHNVVVNQLFGQVSGLGMSVLTFDWAQVVYANPNPLLTPFWAGVNVIFGFVFFYWLICPILYYTNTWYSAYMPMMSSNTFDNTGKPYNTTRIMNRDATVNVAEYESYSPMFLPAGYALTYGIAFANLTGIFVHIALYHGKEIWTIWKGNSKKDIHARINEGYRQVPWWWFASITLLMWVLSIVVNEVWHTGLPVWAVILGFLLPLVYFLPIGIIKALTNVSTNEINLITEFIGGYAFLGTPIANMSFKFLGYAGVAQGLEFIADQKLGHYFHIPPRTVFWAQGIATLVGALVQSGLTIGLLEGVDDICTSQQSGGYSCPHGTVTYSSSLIWGALGPGRNFSPGQIYGNLLWFFLVGPLVVLLTWALGRKWKIFNYIAWPVVFGGMSLVPPATGINFSSWFAFNAIFNGIIKRRRGAWWSKYNYILASALDCGVAVSTVIIFLCIILPGANLEWWGNTVYAKTADGLGTPWKRVSSGQTFGPSTWH</sequence>
<feature type="transmembrane region" description="Helical" evidence="10">
    <location>
        <begin position="254"/>
        <end position="275"/>
    </location>
</feature>
<protein>
    <submittedName>
        <fullName evidence="11">Glutathione transporter 1</fullName>
    </submittedName>
</protein>
<dbReference type="HOGENOM" id="CLU_004965_1_1_1"/>
<evidence type="ECO:0000256" key="3">
    <source>
        <dbReference type="ARBA" id="ARBA00022448"/>
    </source>
</evidence>
<feature type="compositionally biased region" description="Basic and acidic residues" evidence="9">
    <location>
        <begin position="14"/>
        <end position="30"/>
    </location>
</feature>
<feature type="transmembrane region" description="Helical" evidence="10">
    <location>
        <begin position="193"/>
        <end position="215"/>
    </location>
</feature>
<feature type="transmembrane region" description="Helical" evidence="10">
    <location>
        <begin position="328"/>
        <end position="350"/>
    </location>
</feature>
<feature type="region of interest" description="Disordered" evidence="9">
    <location>
        <begin position="1"/>
        <end position="54"/>
    </location>
</feature>
<feature type="transmembrane region" description="Helical" evidence="10">
    <location>
        <begin position="658"/>
        <end position="688"/>
    </location>
</feature>
<feature type="transmembrane region" description="Helical" evidence="10">
    <location>
        <begin position="403"/>
        <end position="423"/>
    </location>
</feature>
<feature type="transmembrane region" description="Helical" evidence="10">
    <location>
        <begin position="453"/>
        <end position="474"/>
    </location>
</feature>
<feature type="transmembrane region" description="Helical" evidence="10">
    <location>
        <begin position="92"/>
        <end position="112"/>
    </location>
</feature>
<dbReference type="eggNOG" id="KOG2262">
    <property type="taxonomic scope" value="Eukaryota"/>
</dbReference>
<evidence type="ECO:0000256" key="7">
    <source>
        <dbReference type="ARBA" id="ARBA00022989"/>
    </source>
</evidence>
<dbReference type="Pfam" id="PF03169">
    <property type="entry name" value="OPT"/>
    <property type="match status" value="1"/>
</dbReference>
<comment type="subcellular location">
    <subcellularLocation>
        <location evidence="1">Membrane</location>
        <topology evidence="1">Multi-pass membrane protein</topology>
    </subcellularLocation>
</comment>
<evidence type="ECO:0000256" key="2">
    <source>
        <dbReference type="ARBA" id="ARBA00008807"/>
    </source>
</evidence>
<gene>
    <name evidence="11" type="ORF">GQ26_0540120</name>
</gene>
<dbReference type="GO" id="GO:0016020">
    <property type="term" value="C:membrane"/>
    <property type="evidence" value="ECO:0007669"/>
    <property type="project" value="UniProtKB-SubCell"/>
</dbReference>
<accession>A0A093X935</accession>
<feature type="transmembrane region" description="Helical" evidence="10">
    <location>
        <begin position="480"/>
        <end position="500"/>
    </location>
</feature>
<dbReference type="NCBIfam" id="TIGR00728">
    <property type="entry name" value="OPT_sfam"/>
    <property type="match status" value="1"/>
</dbReference>